<protein>
    <submittedName>
        <fullName evidence="2">Helix-turn-helix transcriptional regulator</fullName>
    </submittedName>
</protein>
<dbReference type="Pfam" id="PF19054">
    <property type="entry name" value="DUF5753"/>
    <property type="match status" value="1"/>
</dbReference>
<organism evidence="2 3">
    <name type="scientific">Streptomyces celluloflavus</name>
    <dbReference type="NCBI Taxonomy" id="58344"/>
    <lineage>
        <taxon>Bacteria</taxon>
        <taxon>Bacillati</taxon>
        <taxon>Actinomycetota</taxon>
        <taxon>Actinomycetes</taxon>
        <taxon>Kitasatosporales</taxon>
        <taxon>Streptomycetaceae</taxon>
        <taxon>Streptomyces</taxon>
    </lineage>
</organism>
<dbReference type="InterPro" id="IPR043917">
    <property type="entry name" value="DUF5753"/>
</dbReference>
<sequence>MVNRKELKPDESPGAAFGERLRRLRDERGWTQDELGERIGCTGAHVSAVETGRRPPTQRFAAGADRALGVGDLFEREWREIKHGSLLEGFPEYVRHEGQAAEIRLFEMGVIPGPLQTREYAEALEAVNVQRGDLTADQAAERVDFLIQRQAALVCPQAPLVIVVLDESCIRRPVGGPAVMERQLARLVEFAEQPNTSLQVAPFAMGERQPFRRLVHLLTLADRTVVSYVESQTQGHLDRELASVVPLVRQYHQLQTEALSQADSVAVIEQARKGIP</sequence>
<evidence type="ECO:0000313" key="2">
    <source>
        <dbReference type="EMBL" id="MFH8584044.1"/>
    </source>
</evidence>
<evidence type="ECO:0000259" key="1">
    <source>
        <dbReference type="PROSITE" id="PS50943"/>
    </source>
</evidence>
<dbReference type="CDD" id="cd00093">
    <property type="entry name" value="HTH_XRE"/>
    <property type="match status" value="1"/>
</dbReference>
<dbReference type="SUPFAM" id="SSF47413">
    <property type="entry name" value="lambda repressor-like DNA-binding domains"/>
    <property type="match status" value="1"/>
</dbReference>
<reference evidence="2 3" key="1">
    <citation type="submission" date="2024-10" db="EMBL/GenBank/DDBJ databases">
        <title>The Natural Products Discovery Center: Release of the First 8490 Sequenced Strains for Exploring Actinobacteria Biosynthetic Diversity.</title>
        <authorList>
            <person name="Kalkreuter E."/>
            <person name="Kautsar S.A."/>
            <person name="Yang D."/>
            <person name="Bader C.D."/>
            <person name="Teijaro C.N."/>
            <person name="Fluegel L."/>
            <person name="Davis C.M."/>
            <person name="Simpson J.R."/>
            <person name="Lauterbach L."/>
            <person name="Steele A.D."/>
            <person name="Gui C."/>
            <person name="Meng S."/>
            <person name="Li G."/>
            <person name="Viehrig K."/>
            <person name="Ye F."/>
            <person name="Su P."/>
            <person name="Kiefer A.F."/>
            <person name="Nichols A."/>
            <person name="Cepeda A.J."/>
            <person name="Yan W."/>
            <person name="Fan B."/>
            <person name="Jiang Y."/>
            <person name="Adhikari A."/>
            <person name="Zheng C.-J."/>
            <person name="Schuster L."/>
            <person name="Cowan T.M."/>
            <person name="Smanski M.J."/>
            <person name="Chevrette M.G."/>
            <person name="De Carvalho L.P.S."/>
            <person name="Shen B."/>
        </authorList>
    </citation>
    <scope>NUCLEOTIDE SEQUENCE [LARGE SCALE GENOMIC DNA]</scope>
    <source>
        <strain evidence="2 3">NPDC018013</strain>
    </source>
</reference>
<keyword evidence="3" id="KW-1185">Reference proteome</keyword>
<dbReference type="PROSITE" id="PS50943">
    <property type="entry name" value="HTH_CROC1"/>
    <property type="match status" value="1"/>
</dbReference>
<dbReference type="Proteomes" id="UP001610990">
    <property type="component" value="Unassembled WGS sequence"/>
</dbReference>
<dbReference type="InterPro" id="IPR010982">
    <property type="entry name" value="Lambda_DNA-bd_dom_sf"/>
</dbReference>
<feature type="domain" description="HTH cro/C1-type" evidence="1">
    <location>
        <begin position="21"/>
        <end position="74"/>
    </location>
</feature>
<evidence type="ECO:0000313" key="3">
    <source>
        <dbReference type="Proteomes" id="UP001610990"/>
    </source>
</evidence>
<dbReference type="InterPro" id="IPR001387">
    <property type="entry name" value="Cro/C1-type_HTH"/>
</dbReference>
<dbReference type="Pfam" id="PF13560">
    <property type="entry name" value="HTH_31"/>
    <property type="match status" value="1"/>
</dbReference>
<accession>A0ABW7R7L9</accession>
<dbReference type="Gene3D" id="1.10.260.40">
    <property type="entry name" value="lambda repressor-like DNA-binding domains"/>
    <property type="match status" value="1"/>
</dbReference>
<name>A0ABW7R7L9_9ACTN</name>
<dbReference type="EMBL" id="JBIRGH010000003">
    <property type="protein sequence ID" value="MFH8584044.1"/>
    <property type="molecule type" value="Genomic_DNA"/>
</dbReference>
<gene>
    <name evidence="2" type="ORF">ACH4GP_06555</name>
</gene>
<dbReference type="RefSeq" id="WP_367432103.1">
    <property type="nucleotide sequence ID" value="NZ_CP108413.1"/>
</dbReference>
<dbReference type="SMART" id="SM00530">
    <property type="entry name" value="HTH_XRE"/>
    <property type="match status" value="1"/>
</dbReference>
<proteinExistence type="predicted"/>
<comment type="caution">
    <text evidence="2">The sequence shown here is derived from an EMBL/GenBank/DDBJ whole genome shotgun (WGS) entry which is preliminary data.</text>
</comment>